<sequence>MKTPSFLLAAFGAFTTISAQTLCAQFGYYSSSGYEFNNNMWGKSSGTGSQCTYVKSVNGNGASFQTQWNWAGGANNVKSYPYAGLIISAPKLVSQIGSIPTSASWSISNSNVRADVAYDVFTARDPNHSKRGGDYELMIWLGRYGDINPIGSSVARVNVGGYAWNLWAGYNGSMRVYSFVAASPVTNFSSNLKQFFTYLASSQGFPASQQHLITLQFGTEPFTGGKTTFSVNHFSARVQ</sequence>
<dbReference type="Gene3D" id="2.60.120.180">
    <property type="match status" value="1"/>
</dbReference>
<dbReference type="EMBL" id="FJUW01000056">
    <property type="protein sequence ID" value="CZT10567.1"/>
    <property type="molecule type" value="Genomic_DNA"/>
</dbReference>
<name>A0A1E1LJ87_9HELO</name>
<keyword evidence="2" id="KW-0378">Hydrolase</keyword>
<reference evidence="5" key="1">
    <citation type="submission" date="2016-03" db="EMBL/GenBank/DDBJ databases">
        <authorList>
            <person name="Ploux O."/>
        </authorList>
    </citation>
    <scope>NUCLEOTIDE SEQUENCE [LARGE SCALE GENOMIC DNA]</scope>
    <source>
        <strain evidence="5">UK7</strain>
    </source>
</reference>
<dbReference type="GO" id="GO:0000272">
    <property type="term" value="P:polysaccharide catabolic process"/>
    <property type="evidence" value="ECO:0007669"/>
    <property type="project" value="UniProtKB-KW"/>
</dbReference>
<gene>
    <name evidence="4" type="ORF">RCO7_07528</name>
</gene>
<dbReference type="AlphaFoldDB" id="A0A1E1LJ87"/>
<feature type="signal peptide" evidence="3">
    <location>
        <begin position="1"/>
        <end position="19"/>
    </location>
</feature>
<evidence type="ECO:0000256" key="3">
    <source>
        <dbReference type="SAM" id="SignalP"/>
    </source>
</evidence>
<dbReference type="Proteomes" id="UP000178129">
    <property type="component" value="Unassembled WGS sequence"/>
</dbReference>
<dbReference type="STRING" id="914237.A0A1E1LJ87"/>
<keyword evidence="5" id="KW-1185">Reference proteome</keyword>
<keyword evidence="2" id="KW-0119">Carbohydrate metabolism</keyword>
<keyword evidence="3" id="KW-0732">Signal</keyword>
<dbReference type="InterPro" id="IPR013319">
    <property type="entry name" value="GH11/12"/>
</dbReference>
<keyword evidence="2" id="KW-0624">Polysaccharide degradation</keyword>
<protein>
    <submittedName>
        <fullName evidence="4">Probable endoglucanase I</fullName>
    </submittedName>
</protein>
<dbReference type="PANTHER" id="PTHR34002:SF10">
    <property type="entry name" value="PUTATIVE-RELATED"/>
    <property type="match status" value="1"/>
</dbReference>
<accession>A0A1E1LJ87</accession>
<dbReference type="PANTHER" id="PTHR34002">
    <property type="entry name" value="BLR1656 PROTEIN"/>
    <property type="match status" value="1"/>
</dbReference>
<keyword evidence="2" id="KW-0326">Glycosidase</keyword>
<dbReference type="Pfam" id="PF01670">
    <property type="entry name" value="Glyco_hydro_12"/>
    <property type="match status" value="1"/>
</dbReference>
<evidence type="ECO:0000313" key="5">
    <source>
        <dbReference type="Proteomes" id="UP000178129"/>
    </source>
</evidence>
<proteinExistence type="inferred from homology"/>
<feature type="chain" id="PRO_5009447257" evidence="3">
    <location>
        <begin position="20"/>
        <end position="239"/>
    </location>
</feature>
<organism evidence="4 5">
    <name type="scientific">Rhynchosporium graminicola</name>
    <dbReference type="NCBI Taxonomy" id="2792576"/>
    <lineage>
        <taxon>Eukaryota</taxon>
        <taxon>Fungi</taxon>
        <taxon>Dikarya</taxon>
        <taxon>Ascomycota</taxon>
        <taxon>Pezizomycotina</taxon>
        <taxon>Leotiomycetes</taxon>
        <taxon>Helotiales</taxon>
        <taxon>Ploettnerulaceae</taxon>
        <taxon>Rhynchosporium</taxon>
    </lineage>
</organism>
<evidence type="ECO:0000313" key="4">
    <source>
        <dbReference type="EMBL" id="CZT10567.1"/>
    </source>
</evidence>
<dbReference type="SUPFAM" id="SSF49899">
    <property type="entry name" value="Concanavalin A-like lectins/glucanases"/>
    <property type="match status" value="1"/>
</dbReference>
<dbReference type="GO" id="GO:0008810">
    <property type="term" value="F:cellulase activity"/>
    <property type="evidence" value="ECO:0007669"/>
    <property type="project" value="InterPro"/>
</dbReference>
<dbReference type="InParanoid" id="A0A1E1LJ87"/>
<comment type="similarity">
    <text evidence="1 2">Belongs to the glycosyl hydrolase 12 (cellulase H) family.</text>
</comment>
<evidence type="ECO:0000256" key="1">
    <source>
        <dbReference type="ARBA" id="ARBA00005519"/>
    </source>
</evidence>
<dbReference type="InterPro" id="IPR013320">
    <property type="entry name" value="ConA-like_dom_sf"/>
</dbReference>
<comment type="caution">
    <text evidence="4">The sequence shown here is derived from an EMBL/GenBank/DDBJ whole genome shotgun (WGS) entry which is preliminary data.</text>
</comment>
<dbReference type="InterPro" id="IPR002594">
    <property type="entry name" value="GH12"/>
</dbReference>
<evidence type="ECO:0000256" key="2">
    <source>
        <dbReference type="RuleBase" id="RU361163"/>
    </source>
</evidence>